<proteinExistence type="predicted"/>
<keyword evidence="2" id="KW-1185">Reference proteome</keyword>
<dbReference type="AlphaFoldDB" id="A0AAD4U294"/>
<dbReference type="Proteomes" id="UP001214576">
    <property type="component" value="Unassembled WGS sequence"/>
</dbReference>
<comment type="caution">
    <text evidence="1">The sequence shown here is derived from an EMBL/GenBank/DDBJ whole genome shotgun (WGS) entry which is preliminary data.</text>
</comment>
<evidence type="ECO:0000313" key="2">
    <source>
        <dbReference type="Proteomes" id="UP001214576"/>
    </source>
</evidence>
<evidence type="ECO:0000313" key="1">
    <source>
        <dbReference type="EMBL" id="KAI4537196.1"/>
    </source>
</evidence>
<accession>A0AAD4U294</accession>
<sequence length="131" mass="15213">MLLPQNTLGVSFRNKLVTGPLGKIAYPNRSSYEDTDYSKDNQTYSCRAIHHGALFSQFSASEDRRRESTEQFPVWVQSRKVSDNFTVKRTEGLYIWSQERYPLLLNREETKENRKADIFLTKRGKQACLSA</sequence>
<protein>
    <submittedName>
        <fullName evidence="1">Uncharacterized protein</fullName>
    </submittedName>
</protein>
<dbReference type="EMBL" id="JAKZEL010000014">
    <property type="protein sequence ID" value="KAI4537196.1"/>
    <property type="molecule type" value="Genomic_DNA"/>
</dbReference>
<gene>
    <name evidence="1" type="ORF">MG293_012059</name>
</gene>
<reference evidence="1" key="1">
    <citation type="submission" date="2022-03" db="EMBL/GenBank/DDBJ databases">
        <title>Genomic analyses of argali, domestic sheep and their hybrids provide insights into chromosomal evolution, heterosis and genetic basis of agronomic traits.</title>
        <authorList>
            <person name="Li M."/>
        </authorList>
    </citation>
    <scope>NUCLEOTIDE SEQUENCE</scope>
    <source>
        <strain evidence="1">CAU-MHL-2022a</strain>
        <tissue evidence="1">Skin</tissue>
    </source>
</reference>
<name>A0AAD4U294_OVIAM</name>
<organism evidence="1 2">
    <name type="scientific">Ovis ammon polii</name>
    <dbReference type="NCBI Taxonomy" id="230172"/>
    <lineage>
        <taxon>Eukaryota</taxon>
        <taxon>Metazoa</taxon>
        <taxon>Chordata</taxon>
        <taxon>Craniata</taxon>
        <taxon>Vertebrata</taxon>
        <taxon>Euteleostomi</taxon>
        <taxon>Mammalia</taxon>
        <taxon>Eutheria</taxon>
        <taxon>Laurasiatheria</taxon>
        <taxon>Artiodactyla</taxon>
        <taxon>Ruminantia</taxon>
        <taxon>Pecora</taxon>
        <taxon>Bovidae</taxon>
        <taxon>Caprinae</taxon>
        <taxon>Ovis</taxon>
    </lineage>
</organism>